<feature type="compositionally biased region" description="Basic and acidic residues" evidence="12">
    <location>
        <begin position="545"/>
        <end position="554"/>
    </location>
</feature>
<feature type="region of interest" description="Disordered" evidence="12">
    <location>
        <begin position="897"/>
        <end position="933"/>
    </location>
</feature>
<keyword evidence="6" id="KW-0493">Microtubule</keyword>
<dbReference type="GO" id="GO:0060172">
    <property type="term" value="P:astral microtubule depolymerization"/>
    <property type="evidence" value="ECO:0007669"/>
    <property type="project" value="TreeGrafter"/>
</dbReference>
<dbReference type="GO" id="GO:0005815">
    <property type="term" value="C:microtubule organizing center"/>
    <property type="evidence" value="ECO:0007669"/>
    <property type="project" value="TreeGrafter"/>
</dbReference>
<organism evidence="14 15">
    <name type="scientific">Recurvomyces mirabilis</name>
    <dbReference type="NCBI Taxonomy" id="574656"/>
    <lineage>
        <taxon>Eukaryota</taxon>
        <taxon>Fungi</taxon>
        <taxon>Dikarya</taxon>
        <taxon>Ascomycota</taxon>
        <taxon>Pezizomycotina</taxon>
        <taxon>Dothideomycetes</taxon>
        <taxon>Dothideomycetidae</taxon>
        <taxon>Mycosphaerellales</taxon>
        <taxon>Teratosphaeriaceae</taxon>
        <taxon>Recurvomyces</taxon>
    </lineage>
</organism>
<feature type="compositionally biased region" description="Polar residues" evidence="12">
    <location>
        <begin position="510"/>
        <end position="520"/>
    </location>
</feature>
<dbReference type="GO" id="GO:0005876">
    <property type="term" value="C:spindle microtubule"/>
    <property type="evidence" value="ECO:0007669"/>
    <property type="project" value="TreeGrafter"/>
</dbReference>
<evidence type="ECO:0000256" key="8">
    <source>
        <dbReference type="ARBA" id="ARBA00022776"/>
    </source>
</evidence>
<evidence type="ECO:0000256" key="7">
    <source>
        <dbReference type="ARBA" id="ARBA00022737"/>
    </source>
</evidence>
<dbReference type="GO" id="GO:1902903">
    <property type="term" value="P:regulation of supramolecular fiber organization"/>
    <property type="evidence" value="ECO:0007669"/>
    <property type="project" value="UniProtKB-ARBA"/>
</dbReference>
<keyword evidence="8" id="KW-0131">Cell cycle</keyword>
<feature type="compositionally biased region" description="Low complexity" evidence="12">
    <location>
        <begin position="900"/>
        <end position="918"/>
    </location>
</feature>
<dbReference type="SMART" id="SM01349">
    <property type="entry name" value="TOG"/>
    <property type="match status" value="2"/>
</dbReference>
<dbReference type="Pfam" id="PF12348">
    <property type="entry name" value="CLASP_N"/>
    <property type="match status" value="2"/>
</dbReference>
<comment type="similarity">
    <text evidence="2">Belongs to the CLASP family.</text>
</comment>
<evidence type="ECO:0000256" key="6">
    <source>
        <dbReference type="ARBA" id="ARBA00022701"/>
    </source>
</evidence>
<dbReference type="PANTHER" id="PTHR21567:SF9">
    <property type="entry name" value="CLIP-ASSOCIATING PROTEIN"/>
    <property type="match status" value="1"/>
</dbReference>
<feature type="compositionally biased region" description="Low complexity" evidence="12">
    <location>
        <begin position="521"/>
        <end position="535"/>
    </location>
</feature>
<dbReference type="Gene3D" id="1.25.10.10">
    <property type="entry name" value="Leucine-rich Repeat Variant"/>
    <property type="match status" value="2"/>
</dbReference>
<keyword evidence="9" id="KW-0206">Cytoskeleton</keyword>
<evidence type="ECO:0000313" key="15">
    <source>
        <dbReference type="Proteomes" id="UP001274830"/>
    </source>
</evidence>
<comment type="caution">
    <text evidence="14">The sequence shown here is derived from an EMBL/GenBank/DDBJ whole genome shotgun (WGS) entry which is preliminary data.</text>
</comment>
<evidence type="ECO:0000259" key="13">
    <source>
        <dbReference type="SMART" id="SM01349"/>
    </source>
</evidence>
<keyword evidence="5" id="KW-0132">Cell division</keyword>
<feature type="compositionally biased region" description="Low complexity" evidence="12">
    <location>
        <begin position="596"/>
        <end position="612"/>
    </location>
</feature>
<dbReference type="GO" id="GO:0090307">
    <property type="term" value="P:mitotic spindle assembly"/>
    <property type="evidence" value="ECO:0007669"/>
    <property type="project" value="TreeGrafter"/>
</dbReference>
<keyword evidence="7" id="KW-0677">Repeat</keyword>
<dbReference type="InterPro" id="IPR024395">
    <property type="entry name" value="CLASP_N_dom"/>
</dbReference>
<dbReference type="InterPro" id="IPR021133">
    <property type="entry name" value="HEAT_type_2"/>
</dbReference>
<dbReference type="EMBL" id="JAUTXT010000050">
    <property type="protein sequence ID" value="KAK3670809.1"/>
    <property type="molecule type" value="Genomic_DNA"/>
</dbReference>
<keyword evidence="8" id="KW-0498">Mitosis</keyword>
<evidence type="ECO:0000256" key="5">
    <source>
        <dbReference type="ARBA" id="ARBA00022618"/>
    </source>
</evidence>
<evidence type="ECO:0000256" key="1">
    <source>
        <dbReference type="ARBA" id="ARBA00004186"/>
    </source>
</evidence>
<gene>
    <name evidence="14" type="primary">STU1</name>
    <name evidence="14" type="ORF">LTR78_009253</name>
</gene>
<feature type="repeat" description="HEAT" evidence="11">
    <location>
        <begin position="91"/>
        <end position="124"/>
    </location>
</feature>
<comment type="function">
    <text evidence="10">Microtubule binding protein that promotes the stabilization of dynamic microtubules. Required for mitotic spindle formation.</text>
</comment>
<dbReference type="InterPro" id="IPR016024">
    <property type="entry name" value="ARM-type_fold"/>
</dbReference>
<evidence type="ECO:0000256" key="4">
    <source>
        <dbReference type="ARBA" id="ARBA00022490"/>
    </source>
</evidence>
<dbReference type="Proteomes" id="UP001274830">
    <property type="component" value="Unassembled WGS sequence"/>
</dbReference>
<dbReference type="SUPFAM" id="SSF48371">
    <property type="entry name" value="ARM repeat"/>
    <property type="match status" value="1"/>
</dbReference>
<feature type="region of interest" description="Disordered" evidence="12">
    <location>
        <begin position="224"/>
        <end position="248"/>
    </location>
</feature>
<evidence type="ECO:0000256" key="12">
    <source>
        <dbReference type="SAM" id="MobiDB-lite"/>
    </source>
</evidence>
<evidence type="ECO:0000256" key="10">
    <source>
        <dbReference type="ARBA" id="ARBA00024889"/>
    </source>
</evidence>
<sequence>MEAQVANLLSLLKRPAISSSTLVESLNALKSDIKRHVVPDRLQGQIFEVLRLAITQQTSSSLALSACSTLGHLIKRLKIQSANIDQLAPRVLPAVQERLGDLKEPVRAAASQALSELYPYLTQDIEHVVREESIGGSNARAKEAGMQWVVRMHREENMAFKSYVSPMVARLEDSDGNVREAAKSALVDLFLNAPDRAKTDLKKQLKAHGVRHSIQTQILSQIGAETASRPQTAHAHEEQDLAASTRSLPATDHATKFAQSIISEATQPTQPEIVQMEPLYVHSRSELDDMFRDMLPHFEGKEDEHNWTLREKSVTKVRRLLTGNAPNEYHVAFMAGLKSVIEGILKVANSLRTTMSTNGSQAVQDFARILGPALDTHVEILLQNFIKTCANTKPIAFQNGRQTCDSIFQHCSYHVRMMQHIWAAAQEKNAQVRSCVPDWLKIVLKRQAGYKSHFESSGGLDLAEKCIRKGLDDAKPAVKEGTRAAYWNLARTWSERADKIMSSLDEKSKTALQKDSNNPNSSLHASVSSMSASTSRPGGSTSMALREKIAEQRRAKAAGALPDRPNSAMAAMSPSKPKSRGELNPAKSHLRHETRVVSTASTASETPSEAKAPTSKSRSALMSGPVRRPRRPELARPQTADPYASRQRLRPETPSNATPGNSPPKGTGASSKASVSSSSVARNRAKTAGQDVLSPNGSPMKRSPAVVNGHSVADRMQDVRPSSKGSDDLTSVREDDFTMVLPTSRSATSARTAMNGGFKRPALEQTMSVDSGVQAVRSMAEDDGFTMVIPALAHDNSSRARSPLAVRSPLKAMFEEARHQLERSGSPPAPRERLGGIEEALEAGTAAHRQDSLVKPKTPQPEEIQIYEDSFHGDAPESLTDGERKVLSEIQVNENVRVTSPAQSLGSSASPAGSPTHAPEARSPAVQPPQDRAEVLRSRRLLSSGIERIRTRSLDAHGFRRMQDLAKSPLDIWDGGSKYDELMAALLDYLPAFAQDTRLMQQPAHKSSGLKAQALGLIRALLLLQRKSAASWHAKALTTMYSSIPGAEGNTHVLSDLDKTIDDITRVAAPEVSVDATLAYLEPGHTNEQPLLSPRIITKALTTLRRLLNITTQRSVQLGSDRQHQLTVLASKYLDAEDQDVRKADMEFASELFVFLGGEEERKEFWGAFRGVDEGRLGLLTYFIARRTQQVSS</sequence>
<feature type="domain" description="TOG" evidence="13">
    <location>
        <begin position="1"/>
        <end position="228"/>
    </location>
</feature>
<keyword evidence="4" id="KW-0963">Cytoplasm</keyword>
<dbReference type="InterPro" id="IPR034085">
    <property type="entry name" value="TOG"/>
</dbReference>
<reference evidence="14" key="1">
    <citation type="submission" date="2023-07" db="EMBL/GenBank/DDBJ databases">
        <title>Black Yeasts Isolated from many extreme environments.</title>
        <authorList>
            <person name="Coleine C."/>
            <person name="Stajich J.E."/>
            <person name="Selbmann L."/>
        </authorList>
    </citation>
    <scope>NUCLEOTIDE SEQUENCE</scope>
    <source>
        <strain evidence="14">CCFEE 5485</strain>
    </source>
</reference>
<dbReference type="InterPro" id="IPR011989">
    <property type="entry name" value="ARM-like"/>
</dbReference>
<keyword evidence="15" id="KW-1185">Reference proteome</keyword>
<dbReference type="PANTHER" id="PTHR21567">
    <property type="entry name" value="CLASP"/>
    <property type="match status" value="1"/>
</dbReference>
<dbReference type="RefSeq" id="XP_064694476.1">
    <property type="nucleotide sequence ID" value="XM_064837772.1"/>
</dbReference>
<accession>A0AAE0WGK6</accession>
<protein>
    <submittedName>
        <fullName evidence="14">Suppressor of tub2 mutation</fullName>
    </submittedName>
</protein>
<feature type="compositionally biased region" description="Low complexity" evidence="12">
    <location>
        <begin position="669"/>
        <end position="682"/>
    </location>
</feature>
<evidence type="ECO:0000256" key="2">
    <source>
        <dbReference type="ARBA" id="ARBA00009549"/>
    </source>
</evidence>
<dbReference type="GO" id="GO:1990023">
    <property type="term" value="C:mitotic spindle midzone"/>
    <property type="evidence" value="ECO:0007669"/>
    <property type="project" value="TreeGrafter"/>
</dbReference>
<dbReference type="GeneID" id="89962311"/>
<dbReference type="PROSITE" id="PS50077">
    <property type="entry name" value="HEAT_REPEAT"/>
    <property type="match status" value="1"/>
</dbReference>
<name>A0AAE0WGK6_9PEZI</name>
<proteinExistence type="inferred from homology"/>
<comment type="subcellular location">
    <subcellularLocation>
        <location evidence="1">Cytoplasm</location>
        <location evidence="1">Cytoskeleton</location>
        <location evidence="1">Spindle</location>
    </subcellularLocation>
</comment>
<evidence type="ECO:0000313" key="14">
    <source>
        <dbReference type="EMBL" id="KAK3670809.1"/>
    </source>
</evidence>
<dbReference type="GO" id="GO:0031110">
    <property type="term" value="P:regulation of microtubule polymerization or depolymerization"/>
    <property type="evidence" value="ECO:0007669"/>
    <property type="project" value="UniProtKB-ARBA"/>
</dbReference>
<evidence type="ECO:0000256" key="9">
    <source>
        <dbReference type="ARBA" id="ARBA00023212"/>
    </source>
</evidence>
<feature type="region of interest" description="Disordered" evidence="12">
    <location>
        <begin position="505"/>
        <end position="730"/>
    </location>
</feature>
<feature type="domain" description="TOG" evidence="13">
    <location>
        <begin position="278"/>
        <end position="525"/>
    </location>
</feature>
<dbReference type="AlphaFoldDB" id="A0AAE0WGK6"/>
<comment type="subunit">
    <text evidence="3">Interacts with microtubules.</text>
</comment>
<dbReference type="GO" id="GO:0051301">
    <property type="term" value="P:cell division"/>
    <property type="evidence" value="ECO:0007669"/>
    <property type="project" value="UniProtKB-KW"/>
</dbReference>
<evidence type="ECO:0000256" key="11">
    <source>
        <dbReference type="PROSITE-ProRule" id="PRU00103"/>
    </source>
</evidence>
<dbReference type="GO" id="GO:0005881">
    <property type="term" value="C:cytoplasmic microtubule"/>
    <property type="evidence" value="ECO:0007669"/>
    <property type="project" value="TreeGrafter"/>
</dbReference>
<evidence type="ECO:0000256" key="3">
    <source>
        <dbReference type="ARBA" id="ARBA00011375"/>
    </source>
</evidence>
<dbReference type="GO" id="GO:0008017">
    <property type="term" value="F:microtubule binding"/>
    <property type="evidence" value="ECO:0007669"/>
    <property type="project" value="TreeGrafter"/>
</dbReference>